<dbReference type="SUPFAM" id="SSF54909">
    <property type="entry name" value="Dimeric alpha+beta barrel"/>
    <property type="match status" value="1"/>
</dbReference>
<dbReference type="Pfam" id="PF08803">
    <property type="entry name" value="ydhR"/>
    <property type="match status" value="1"/>
</dbReference>
<evidence type="ECO:0000313" key="2">
    <source>
        <dbReference type="Proteomes" id="UP000442109"/>
    </source>
</evidence>
<dbReference type="InterPro" id="IPR014910">
    <property type="entry name" value="YdhR"/>
</dbReference>
<dbReference type="PANTHER" id="PTHR39169">
    <property type="match status" value="1"/>
</dbReference>
<gene>
    <name evidence="1" type="ORF">GB996_00430</name>
</gene>
<dbReference type="OrthoDB" id="1440627at2"/>
<reference evidence="1 2" key="1">
    <citation type="journal article" date="2019" name="PLoS ONE">
        <title>Pup mortality in New Zealand sea lions (Phocarctos hookeri) at Enderby Island, Auckland Islands, 2013-18.</title>
        <authorList>
            <person name="Michael S.A."/>
            <person name="Hayman D.T.S."/>
            <person name="Gray R."/>
            <person name="Zhang J."/>
            <person name="Rogers L."/>
            <person name="Roe W.D."/>
        </authorList>
    </citation>
    <scope>NUCLEOTIDE SEQUENCE [LARGE SCALE GENOMIC DNA]</scope>
    <source>
        <strain evidence="1 2">SM868</strain>
    </source>
</reference>
<dbReference type="NCBIfam" id="NF008333">
    <property type="entry name" value="PRK11118.1"/>
    <property type="match status" value="1"/>
</dbReference>
<dbReference type="PANTHER" id="PTHR39169:SF1">
    <property type="entry name" value="MONOOXYGENASE YDHR-RELATED"/>
    <property type="match status" value="1"/>
</dbReference>
<dbReference type="Gene3D" id="3.30.70.100">
    <property type="match status" value="1"/>
</dbReference>
<evidence type="ECO:0000313" key="1">
    <source>
        <dbReference type="EMBL" id="MUG31258.1"/>
    </source>
</evidence>
<keyword evidence="1" id="KW-0503">Monooxygenase</keyword>
<sequence length="101" mass="11430">MKYLLQIDFPYQGPFGEAFYEAMKPLAEDIATEAGLISKIWTENEHTQEAGGIYVFDNLADANRYLDKHTERLSSFGFSDIKAKVFVINEALSTICHATFD</sequence>
<comment type="caution">
    <text evidence="1">The sequence shown here is derived from an EMBL/GenBank/DDBJ whole genome shotgun (WGS) entry which is preliminary data.</text>
</comment>
<name>A0A844LY49_9GAMM</name>
<proteinExistence type="predicted"/>
<dbReference type="InterPro" id="IPR011008">
    <property type="entry name" value="Dimeric_a/b-barrel"/>
</dbReference>
<dbReference type="GO" id="GO:0004497">
    <property type="term" value="F:monooxygenase activity"/>
    <property type="evidence" value="ECO:0007669"/>
    <property type="project" value="UniProtKB-KW"/>
</dbReference>
<dbReference type="RefSeq" id="WP_011959844.1">
    <property type="nucleotide sequence ID" value="NZ_WFKQ01000001.1"/>
</dbReference>
<protein>
    <submittedName>
        <fullName evidence="1">Monooxygenase</fullName>
    </submittedName>
</protein>
<keyword evidence="1" id="KW-0560">Oxidoreductase</keyword>
<accession>A0A844LY49</accession>
<dbReference type="AlphaFoldDB" id="A0A844LY49"/>
<organism evidence="1 2">
    <name type="scientific">Psychrobacter sanguinis</name>
    <dbReference type="NCBI Taxonomy" id="861445"/>
    <lineage>
        <taxon>Bacteria</taxon>
        <taxon>Pseudomonadati</taxon>
        <taxon>Pseudomonadota</taxon>
        <taxon>Gammaproteobacteria</taxon>
        <taxon>Moraxellales</taxon>
        <taxon>Moraxellaceae</taxon>
        <taxon>Psychrobacter</taxon>
    </lineage>
</organism>
<keyword evidence="2" id="KW-1185">Reference proteome</keyword>
<dbReference type="EMBL" id="WFKQ01000001">
    <property type="protein sequence ID" value="MUG31258.1"/>
    <property type="molecule type" value="Genomic_DNA"/>
</dbReference>
<dbReference type="Proteomes" id="UP000442109">
    <property type="component" value="Unassembled WGS sequence"/>
</dbReference>